<dbReference type="CDD" id="cd00130">
    <property type="entry name" value="PAS"/>
    <property type="match status" value="1"/>
</dbReference>
<evidence type="ECO:0000256" key="5">
    <source>
        <dbReference type="ARBA" id="ARBA00022741"/>
    </source>
</evidence>
<evidence type="ECO:0000256" key="11">
    <source>
        <dbReference type="SAM" id="Phobius"/>
    </source>
</evidence>
<dbReference type="EMBL" id="SESI01000003">
    <property type="protein sequence ID" value="TQQ79596.1"/>
    <property type="molecule type" value="Genomic_DNA"/>
</dbReference>
<dbReference type="GO" id="GO:0007165">
    <property type="term" value="P:signal transduction"/>
    <property type="evidence" value="ECO:0007669"/>
    <property type="project" value="UniProtKB-KW"/>
</dbReference>
<dbReference type="SMART" id="SM00091">
    <property type="entry name" value="PAS"/>
    <property type="match status" value="1"/>
</dbReference>
<accession>A0A544QLV8</accession>
<dbReference type="InterPro" id="IPR050980">
    <property type="entry name" value="2C_sensor_his_kinase"/>
</dbReference>
<feature type="transmembrane region" description="Helical" evidence="11">
    <location>
        <begin position="20"/>
        <end position="42"/>
    </location>
</feature>
<evidence type="ECO:0000259" key="13">
    <source>
        <dbReference type="PROSITE" id="PS50112"/>
    </source>
</evidence>
<dbReference type="SUPFAM" id="SSF158472">
    <property type="entry name" value="HAMP domain-like"/>
    <property type="match status" value="1"/>
</dbReference>
<keyword evidence="17" id="KW-1185">Reference proteome</keyword>
<keyword evidence="4" id="KW-0808">Transferase</keyword>
<dbReference type="SMART" id="SM00387">
    <property type="entry name" value="HATPase_c"/>
    <property type="match status" value="1"/>
</dbReference>
<gene>
    <name evidence="16" type="ORF">EWF95_11335</name>
</gene>
<evidence type="ECO:0000259" key="15">
    <source>
        <dbReference type="PROSITE" id="PS50885"/>
    </source>
</evidence>
<evidence type="ECO:0000313" key="16">
    <source>
        <dbReference type="EMBL" id="TQQ79596.1"/>
    </source>
</evidence>
<dbReference type="PROSITE" id="PS50113">
    <property type="entry name" value="PAC"/>
    <property type="match status" value="1"/>
</dbReference>
<dbReference type="Gene3D" id="3.30.565.10">
    <property type="entry name" value="Histidine kinase-like ATPase, C-terminal domain"/>
    <property type="match status" value="1"/>
</dbReference>
<keyword evidence="7" id="KW-0067">ATP-binding</keyword>
<sequence>MALESLLPEPIRSRYALKLLGGAMLIGLLITAISATTVIDVADSVRDDQLRSMETNAELEANALAQWVDGNQQTIRALSSHRGLDPDAPAETAAVLRRERGALSTEVATLSLVERSPATFSEGTDERIVASTEPSYVDQSLSVSDVNWKPTVGFNFNGTDDVILSWVYTDEDEALVAIASPTPDGDHVLVGEYRTDVRAESFTSVIEGTETQVLGGFTAFVLFDENQTNVISPYKGNRANTTIGSRILERPPAAELNGSVLTDTSVKGYHSVPGEDVDWVVVKEAPRGNALAVSESVRTDLTALVGIMLLGFLLIGAVIQRGPLRSIQRLARQADAIADGELAVDIEDDGREDEIGDLRTAFRNTKAYIETIASQADALSRQAFDDDAFEAAIPGRIGAAMADMRGDLRRFIDELEAERERYSTLVEQSKDGIGVVQGDEYVFVNDRLAEITGYSREELVGTPYATVIADEDLAGADEQARRVLEGVTASDQYELDVETKAGQRRRVETTVSKISHDGEPAVLINARDITERKRREQRLAVFNRLLRHNFRNRLDVIKGHTERLADQTDGDHAETVLAAADRLATLGTRARRIDRLMARDPEPTTVDVTAVITEVLDELDTTEVSVDTELTESVSLRTDAETLRTTLSSPLENAVRYAESTVTVAVTTTAAGCRIVISDDGPGIPPAELDSLAAGTETDLQHGRGLGLWQLKWGVDALNGELDFDTADGTTIRITLPALGEAANERDGDGDGGDSSVDDERDDSDDDNDEDDNGDSSVDDDGDSESSDSDEENGSTNKSDSDNTDSGTDSTDT</sequence>
<keyword evidence="3" id="KW-0597">Phosphoprotein</keyword>
<dbReference type="CDD" id="cd00075">
    <property type="entry name" value="HATPase"/>
    <property type="match status" value="1"/>
</dbReference>
<dbReference type="EC" id="2.7.13.3" evidence="2"/>
<dbReference type="InterPro" id="IPR035965">
    <property type="entry name" value="PAS-like_dom_sf"/>
</dbReference>
<evidence type="ECO:0000256" key="8">
    <source>
        <dbReference type="ARBA" id="ARBA00023224"/>
    </source>
</evidence>
<dbReference type="Gene3D" id="6.10.340.10">
    <property type="match status" value="1"/>
</dbReference>
<protein>
    <recommendedName>
        <fullName evidence="2">histidine kinase</fullName>
        <ecNumber evidence="2">2.7.13.3</ecNumber>
    </recommendedName>
</protein>
<dbReference type="InterPro" id="IPR000700">
    <property type="entry name" value="PAS-assoc_C"/>
</dbReference>
<dbReference type="InterPro" id="IPR003660">
    <property type="entry name" value="HAMP_dom"/>
</dbReference>
<dbReference type="Pfam" id="PF00672">
    <property type="entry name" value="HAMP"/>
    <property type="match status" value="1"/>
</dbReference>
<feature type="domain" description="Histidine kinase" evidence="12">
    <location>
        <begin position="545"/>
        <end position="740"/>
    </location>
</feature>
<dbReference type="AlphaFoldDB" id="A0A544QLV8"/>
<evidence type="ECO:0000259" key="14">
    <source>
        <dbReference type="PROSITE" id="PS50113"/>
    </source>
</evidence>
<dbReference type="OrthoDB" id="302940at2157"/>
<reference evidence="16 17" key="1">
    <citation type="submission" date="2019-02" db="EMBL/GenBank/DDBJ databases">
        <title>Halonotius sp. a new haloqrchaeon isolated from saline water.</title>
        <authorList>
            <person name="Duran-Viseras A."/>
            <person name="Sanchez-Porro C."/>
            <person name="Ventosa A."/>
        </authorList>
    </citation>
    <scope>NUCLEOTIDE SEQUENCE [LARGE SCALE GENOMIC DNA]</scope>
    <source>
        <strain evidence="16 17">F9-27</strain>
    </source>
</reference>
<keyword evidence="6" id="KW-0418">Kinase</keyword>
<evidence type="ECO:0000256" key="1">
    <source>
        <dbReference type="ARBA" id="ARBA00000085"/>
    </source>
</evidence>
<dbReference type="InterPro" id="IPR036890">
    <property type="entry name" value="HATPase_C_sf"/>
</dbReference>
<dbReference type="GO" id="GO:0004673">
    <property type="term" value="F:protein histidine kinase activity"/>
    <property type="evidence" value="ECO:0007669"/>
    <property type="project" value="UniProtKB-EC"/>
</dbReference>
<feature type="domain" description="PAS" evidence="13">
    <location>
        <begin position="437"/>
        <end position="487"/>
    </location>
</feature>
<feature type="compositionally biased region" description="Low complexity" evidence="10">
    <location>
        <begin position="794"/>
        <end position="813"/>
    </location>
</feature>
<dbReference type="Pfam" id="PF02518">
    <property type="entry name" value="HATPase_c"/>
    <property type="match status" value="1"/>
</dbReference>
<dbReference type="GO" id="GO:0016020">
    <property type="term" value="C:membrane"/>
    <property type="evidence" value="ECO:0007669"/>
    <property type="project" value="InterPro"/>
</dbReference>
<dbReference type="InterPro" id="IPR005467">
    <property type="entry name" value="His_kinase_dom"/>
</dbReference>
<dbReference type="SMART" id="SM00304">
    <property type="entry name" value="HAMP"/>
    <property type="match status" value="1"/>
</dbReference>
<comment type="caution">
    <text evidence="16">The sequence shown here is derived from an EMBL/GenBank/DDBJ whole genome shotgun (WGS) entry which is preliminary data.</text>
</comment>
<dbReference type="GO" id="GO:0005524">
    <property type="term" value="F:ATP binding"/>
    <property type="evidence" value="ECO:0007669"/>
    <property type="project" value="UniProtKB-KW"/>
</dbReference>
<keyword evidence="11" id="KW-0812">Transmembrane</keyword>
<dbReference type="Gene3D" id="3.30.450.20">
    <property type="entry name" value="PAS domain"/>
    <property type="match status" value="1"/>
</dbReference>
<dbReference type="NCBIfam" id="TIGR00229">
    <property type="entry name" value="sensory_box"/>
    <property type="match status" value="1"/>
</dbReference>
<evidence type="ECO:0000313" key="17">
    <source>
        <dbReference type="Proteomes" id="UP000315385"/>
    </source>
</evidence>
<dbReference type="Pfam" id="PF08448">
    <property type="entry name" value="PAS_4"/>
    <property type="match status" value="1"/>
</dbReference>
<evidence type="ECO:0000256" key="4">
    <source>
        <dbReference type="ARBA" id="ARBA00022679"/>
    </source>
</evidence>
<keyword evidence="8" id="KW-0807">Transducer</keyword>
<dbReference type="InterPro" id="IPR013656">
    <property type="entry name" value="PAS_4"/>
</dbReference>
<keyword evidence="5" id="KW-0547">Nucleotide-binding</keyword>
<dbReference type="PANTHER" id="PTHR44936">
    <property type="entry name" value="SENSOR PROTEIN CREC"/>
    <property type="match status" value="1"/>
</dbReference>
<evidence type="ECO:0000256" key="9">
    <source>
        <dbReference type="SAM" id="Coils"/>
    </source>
</evidence>
<dbReference type="Proteomes" id="UP000315385">
    <property type="component" value="Unassembled WGS sequence"/>
</dbReference>
<organism evidence="16 17">
    <name type="scientific">Halonotius roseus</name>
    <dbReference type="NCBI Taxonomy" id="2511997"/>
    <lineage>
        <taxon>Archaea</taxon>
        <taxon>Methanobacteriati</taxon>
        <taxon>Methanobacteriota</taxon>
        <taxon>Stenosarchaea group</taxon>
        <taxon>Halobacteria</taxon>
        <taxon>Halobacteriales</taxon>
        <taxon>Haloferacaceae</taxon>
        <taxon>Halonotius</taxon>
    </lineage>
</organism>
<comment type="catalytic activity">
    <reaction evidence="1">
        <text>ATP + protein L-histidine = ADP + protein N-phospho-L-histidine.</text>
        <dbReference type="EC" id="2.7.13.3"/>
    </reaction>
</comment>
<dbReference type="InterPro" id="IPR000014">
    <property type="entry name" value="PAS"/>
</dbReference>
<name>A0A544QLV8_9EURY</name>
<dbReference type="InterPro" id="IPR003594">
    <property type="entry name" value="HATPase_dom"/>
</dbReference>
<dbReference type="SUPFAM" id="SSF55785">
    <property type="entry name" value="PYP-like sensor domain (PAS domain)"/>
    <property type="match status" value="1"/>
</dbReference>
<evidence type="ECO:0000256" key="10">
    <source>
        <dbReference type="SAM" id="MobiDB-lite"/>
    </source>
</evidence>
<dbReference type="PANTHER" id="PTHR44936:SF10">
    <property type="entry name" value="SENSOR PROTEIN RSTB"/>
    <property type="match status" value="1"/>
</dbReference>
<keyword evidence="11" id="KW-0472">Membrane</keyword>
<feature type="coiled-coil region" evidence="9">
    <location>
        <begin position="401"/>
        <end position="432"/>
    </location>
</feature>
<dbReference type="SUPFAM" id="SSF55874">
    <property type="entry name" value="ATPase domain of HSP90 chaperone/DNA topoisomerase II/histidine kinase"/>
    <property type="match status" value="1"/>
</dbReference>
<feature type="region of interest" description="Disordered" evidence="10">
    <location>
        <begin position="738"/>
        <end position="813"/>
    </location>
</feature>
<keyword evidence="11" id="KW-1133">Transmembrane helix</keyword>
<evidence type="ECO:0000256" key="3">
    <source>
        <dbReference type="ARBA" id="ARBA00022553"/>
    </source>
</evidence>
<feature type="domain" description="PAC" evidence="14">
    <location>
        <begin position="491"/>
        <end position="541"/>
    </location>
</feature>
<dbReference type="PROSITE" id="PS50885">
    <property type="entry name" value="HAMP"/>
    <property type="match status" value="1"/>
</dbReference>
<evidence type="ECO:0000256" key="2">
    <source>
        <dbReference type="ARBA" id="ARBA00012438"/>
    </source>
</evidence>
<proteinExistence type="predicted"/>
<dbReference type="PROSITE" id="PS50112">
    <property type="entry name" value="PAS"/>
    <property type="match status" value="1"/>
</dbReference>
<keyword evidence="9" id="KW-0175">Coiled coil</keyword>
<feature type="domain" description="HAMP" evidence="15">
    <location>
        <begin position="324"/>
        <end position="374"/>
    </location>
</feature>
<feature type="compositionally biased region" description="Acidic residues" evidence="10">
    <location>
        <begin position="750"/>
        <end position="793"/>
    </location>
</feature>
<evidence type="ECO:0000259" key="12">
    <source>
        <dbReference type="PROSITE" id="PS50109"/>
    </source>
</evidence>
<dbReference type="RefSeq" id="WP_142444184.1">
    <property type="nucleotide sequence ID" value="NZ_SESI01000003.1"/>
</dbReference>
<feature type="transmembrane region" description="Helical" evidence="11">
    <location>
        <begin position="301"/>
        <end position="319"/>
    </location>
</feature>
<dbReference type="CDD" id="cd06225">
    <property type="entry name" value="HAMP"/>
    <property type="match status" value="1"/>
</dbReference>
<evidence type="ECO:0000256" key="7">
    <source>
        <dbReference type="ARBA" id="ARBA00022840"/>
    </source>
</evidence>
<dbReference type="PROSITE" id="PS50109">
    <property type="entry name" value="HIS_KIN"/>
    <property type="match status" value="1"/>
</dbReference>
<evidence type="ECO:0000256" key="6">
    <source>
        <dbReference type="ARBA" id="ARBA00022777"/>
    </source>
</evidence>